<evidence type="ECO:0000313" key="1">
    <source>
        <dbReference type="EMBL" id="KKK45646.1"/>
    </source>
</evidence>
<reference evidence="1" key="1">
    <citation type="journal article" date="2015" name="Nature">
        <title>Complex archaea that bridge the gap between prokaryotes and eukaryotes.</title>
        <authorList>
            <person name="Spang A."/>
            <person name="Saw J.H."/>
            <person name="Jorgensen S.L."/>
            <person name="Zaremba-Niedzwiedzka K."/>
            <person name="Martijn J."/>
            <person name="Lind A.E."/>
            <person name="van Eijk R."/>
            <person name="Schleper C."/>
            <person name="Guy L."/>
            <person name="Ettema T.J."/>
        </authorList>
    </citation>
    <scope>NUCLEOTIDE SEQUENCE</scope>
</reference>
<organism evidence="1">
    <name type="scientific">marine sediment metagenome</name>
    <dbReference type="NCBI Taxonomy" id="412755"/>
    <lineage>
        <taxon>unclassified sequences</taxon>
        <taxon>metagenomes</taxon>
        <taxon>ecological metagenomes</taxon>
    </lineage>
</organism>
<evidence type="ECO:0008006" key="2">
    <source>
        <dbReference type="Google" id="ProtNLM"/>
    </source>
</evidence>
<comment type="caution">
    <text evidence="1">The sequence shown here is derived from an EMBL/GenBank/DDBJ whole genome shotgun (WGS) entry which is preliminary data.</text>
</comment>
<proteinExistence type="predicted"/>
<dbReference type="EMBL" id="LAZR01070072">
    <property type="protein sequence ID" value="KKK45646.1"/>
    <property type="molecule type" value="Genomic_DNA"/>
</dbReference>
<dbReference type="Gene3D" id="3.40.50.720">
    <property type="entry name" value="NAD(P)-binding Rossmann-like Domain"/>
    <property type="match status" value="1"/>
</dbReference>
<feature type="non-terminal residue" evidence="1">
    <location>
        <position position="90"/>
    </location>
</feature>
<accession>A0A0F8YBY1</accession>
<protein>
    <recommendedName>
        <fullName evidence="2">Gfo/Idh/MocA-like oxidoreductase N-terminal domain-containing protein</fullName>
    </recommendedName>
</protein>
<dbReference type="AlphaFoldDB" id="A0A0F8YBY1"/>
<sequence>MAQSTARPAGPGPLRIGIVGLASLYWPRALAENLARLPEAQLCGAAHLGETDEQIAATLGCTGGEFAEMFGLKLYESAEEMIEAEALDAV</sequence>
<name>A0A0F8YBY1_9ZZZZ</name>
<gene>
    <name evidence="1" type="ORF">LCGC14_3165150</name>
</gene>